<evidence type="ECO:0000313" key="3">
    <source>
        <dbReference type="EMBL" id="SMB95771.1"/>
    </source>
</evidence>
<keyword evidence="4" id="KW-1185">Reference proteome</keyword>
<sequence length="197" mass="21544">MSWPRHLARWALGLALAGAGVGHLTSLRREFQAQVPGWLPLDPDFVVVASGAAEIGLGAALIALPRQRRAVGWMVAAFFVAVFPGNVSQYLTRTDAFGLNTDGARLTRLIFQPLLVLWALWCTGRWPGPRRPDQGNPDQRNPDQRKWQMEAGGRGRQTRPPEQRPFLRKAGPAAVAVQEETQVAFARPGGARRGPVG</sequence>
<protein>
    <submittedName>
        <fullName evidence="3">Uncharacterized membrane protein</fullName>
    </submittedName>
</protein>
<evidence type="ECO:0000256" key="1">
    <source>
        <dbReference type="SAM" id="MobiDB-lite"/>
    </source>
</evidence>
<evidence type="ECO:0000256" key="2">
    <source>
        <dbReference type="SAM" id="Phobius"/>
    </source>
</evidence>
<feature type="region of interest" description="Disordered" evidence="1">
    <location>
        <begin position="128"/>
        <end position="174"/>
    </location>
</feature>
<feature type="transmembrane region" description="Helical" evidence="2">
    <location>
        <begin position="71"/>
        <end position="91"/>
    </location>
</feature>
<name>A0A1W1VRP7_9DEIO</name>
<keyword evidence="2" id="KW-0812">Transmembrane</keyword>
<dbReference type="PANTHER" id="PTHR36974:SF1">
    <property type="entry name" value="DOXX FAMILY MEMBRANE PROTEIN"/>
    <property type="match status" value="1"/>
</dbReference>
<organism evidence="3 4">
    <name type="scientific">Deinococcus hopiensis KR-140</name>
    <dbReference type="NCBI Taxonomy" id="695939"/>
    <lineage>
        <taxon>Bacteria</taxon>
        <taxon>Thermotogati</taxon>
        <taxon>Deinococcota</taxon>
        <taxon>Deinococci</taxon>
        <taxon>Deinococcales</taxon>
        <taxon>Deinococcaceae</taxon>
        <taxon>Deinococcus</taxon>
    </lineage>
</organism>
<dbReference type="Proteomes" id="UP000192582">
    <property type="component" value="Unassembled WGS sequence"/>
</dbReference>
<feature type="transmembrane region" description="Helical" evidence="2">
    <location>
        <begin position="45"/>
        <end position="64"/>
    </location>
</feature>
<keyword evidence="2" id="KW-0472">Membrane</keyword>
<dbReference type="EMBL" id="FWWU01000009">
    <property type="protein sequence ID" value="SMB95771.1"/>
    <property type="molecule type" value="Genomic_DNA"/>
</dbReference>
<gene>
    <name evidence="3" type="ORF">SAMN00790413_02987</name>
</gene>
<dbReference type="PANTHER" id="PTHR36974">
    <property type="entry name" value="MEMBRANE PROTEIN-RELATED"/>
    <property type="match status" value="1"/>
</dbReference>
<reference evidence="3 4" key="1">
    <citation type="submission" date="2017-04" db="EMBL/GenBank/DDBJ databases">
        <authorList>
            <person name="Afonso C.L."/>
            <person name="Miller P.J."/>
            <person name="Scott M.A."/>
            <person name="Spackman E."/>
            <person name="Goraichik I."/>
            <person name="Dimitrov K.M."/>
            <person name="Suarez D.L."/>
            <person name="Swayne D.E."/>
        </authorList>
    </citation>
    <scope>NUCLEOTIDE SEQUENCE [LARGE SCALE GENOMIC DNA]</scope>
    <source>
        <strain evidence="3 4">KR-140</strain>
    </source>
</reference>
<dbReference type="AlphaFoldDB" id="A0A1W1VRP7"/>
<proteinExistence type="predicted"/>
<keyword evidence="2" id="KW-1133">Transmembrane helix</keyword>
<evidence type="ECO:0000313" key="4">
    <source>
        <dbReference type="Proteomes" id="UP000192582"/>
    </source>
</evidence>
<dbReference type="STRING" id="695939.SAMN00790413_02987"/>
<accession>A0A1W1VRP7</accession>
<dbReference type="RefSeq" id="WP_245808515.1">
    <property type="nucleotide sequence ID" value="NZ_FWWU01000009.1"/>
</dbReference>